<organism evidence="3 4">
    <name type="scientific">Nocardiopsis metallicus</name>
    <dbReference type="NCBI Taxonomy" id="179819"/>
    <lineage>
        <taxon>Bacteria</taxon>
        <taxon>Bacillati</taxon>
        <taxon>Actinomycetota</taxon>
        <taxon>Actinomycetes</taxon>
        <taxon>Streptosporangiales</taxon>
        <taxon>Nocardiopsidaceae</taxon>
        <taxon>Nocardiopsis</taxon>
    </lineage>
</organism>
<accession>A0A840WRU5</accession>
<name>A0A840WRU5_9ACTN</name>
<feature type="transmembrane region" description="Helical" evidence="2">
    <location>
        <begin position="64"/>
        <end position="86"/>
    </location>
</feature>
<evidence type="ECO:0000313" key="3">
    <source>
        <dbReference type="EMBL" id="MBB5494287.1"/>
    </source>
</evidence>
<comment type="caution">
    <text evidence="3">The sequence shown here is derived from an EMBL/GenBank/DDBJ whole genome shotgun (WGS) entry which is preliminary data.</text>
</comment>
<feature type="transmembrane region" description="Helical" evidence="2">
    <location>
        <begin position="6"/>
        <end position="27"/>
    </location>
</feature>
<dbReference type="EMBL" id="JACHDO010000001">
    <property type="protein sequence ID" value="MBB5494287.1"/>
    <property type="molecule type" value="Genomic_DNA"/>
</dbReference>
<keyword evidence="4" id="KW-1185">Reference proteome</keyword>
<protein>
    <submittedName>
        <fullName evidence="3">Multicomponent Na+:H+ antiporter subunit G</fullName>
    </submittedName>
</protein>
<evidence type="ECO:0000256" key="1">
    <source>
        <dbReference type="ARBA" id="ARBA00008404"/>
    </source>
</evidence>
<dbReference type="PANTHER" id="PTHR34703">
    <property type="entry name" value="ANTIPORTER SUBUNIT MNHG2-RELATED"/>
    <property type="match status" value="1"/>
</dbReference>
<dbReference type="Pfam" id="PF03334">
    <property type="entry name" value="PhaG_MnhG_YufB"/>
    <property type="match status" value="1"/>
</dbReference>
<dbReference type="InterPro" id="IPR005133">
    <property type="entry name" value="PhaG_MnhG_YufB"/>
</dbReference>
<comment type="similarity">
    <text evidence="1">Belongs to the CPA3 antiporters (TC 2.A.63) subunit G family.</text>
</comment>
<dbReference type="NCBIfam" id="TIGR01300">
    <property type="entry name" value="CPA3_mnhG_phaG"/>
    <property type="match status" value="1"/>
</dbReference>
<dbReference type="PANTHER" id="PTHR34703:SF1">
    <property type="entry name" value="ANTIPORTER SUBUNIT MNHG2-RELATED"/>
    <property type="match status" value="1"/>
</dbReference>
<keyword evidence="2" id="KW-0812">Transmembrane</keyword>
<dbReference type="AlphaFoldDB" id="A0A840WRU5"/>
<dbReference type="Proteomes" id="UP000579647">
    <property type="component" value="Unassembled WGS sequence"/>
</dbReference>
<evidence type="ECO:0000256" key="2">
    <source>
        <dbReference type="SAM" id="Phobius"/>
    </source>
</evidence>
<dbReference type="GO" id="GO:0015385">
    <property type="term" value="F:sodium:proton antiporter activity"/>
    <property type="evidence" value="ECO:0007669"/>
    <property type="project" value="TreeGrafter"/>
</dbReference>
<gene>
    <name evidence="3" type="ORF">HNR07_005424</name>
</gene>
<feature type="transmembrane region" description="Helical" evidence="2">
    <location>
        <begin position="39"/>
        <end position="58"/>
    </location>
</feature>
<sequence length="117" mass="12043">MSVLYVLGIISMVLGAMVFLVGSIGLLRLRDFYARLSGVTIAGALGTGLLLFGLFLHYPTVANAIKLGLALLIQLATAAVGGNALVRAGYLTGVKPVADTKFDDLAATTSENDSKSG</sequence>
<keyword evidence="2" id="KW-1133">Transmembrane helix</keyword>
<keyword evidence="2" id="KW-0472">Membrane</keyword>
<proteinExistence type="inferred from homology"/>
<dbReference type="RefSeq" id="WP_184367537.1">
    <property type="nucleotide sequence ID" value="NZ_BAAAKM010000059.1"/>
</dbReference>
<evidence type="ECO:0000313" key="4">
    <source>
        <dbReference type="Proteomes" id="UP000579647"/>
    </source>
</evidence>
<reference evidence="3 4" key="1">
    <citation type="submission" date="2020-08" db="EMBL/GenBank/DDBJ databases">
        <title>Sequencing the genomes of 1000 actinobacteria strains.</title>
        <authorList>
            <person name="Klenk H.-P."/>
        </authorList>
    </citation>
    <scope>NUCLEOTIDE SEQUENCE [LARGE SCALE GENOMIC DNA]</scope>
    <source>
        <strain evidence="3 4">DSM 44598</strain>
    </source>
</reference>